<gene>
    <name evidence="2" type="ordered locus">AS9A_1548</name>
</gene>
<proteinExistence type="predicted"/>
<evidence type="ECO:0000256" key="1">
    <source>
        <dbReference type="SAM" id="Phobius"/>
    </source>
</evidence>
<keyword evidence="3" id="KW-1185">Reference proteome</keyword>
<evidence type="ECO:0000313" key="3">
    <source>
        <dbReference type="Proteomes" id="UP000009235"/>
    </source>
</evidence>
<evidence type="ECO:0000313" key="2">
    <source>
        <dbReference type="EMBL" id="AEF39997.1"/>
    </source>
</evidence>
<keyword evidence="1" id="KW-1133">Transmembrane helix</keyword>
<dbReference type="AlphaFoldDB" id="F6EIT6"/>
<protein>
    <recommendedName>
        <fullName evidence="4">PH regulation protein F</fullName>
    </recommendedName>
</protein>
<organism evidence="2 3">
    <name type="scientific">Hoyosella subflava (strain DSM 45089 / JCM 17490 / NBRC 109087 / DQS3-9A1)</name>
    <name type="common">Amycolicicoccus subflavus</name>
    <dbReference type="NCBI Taxonomy" id="443218"/>
    <lineage>
        <taxon>Bacteria</taxon>
        <taxon>Bacillati</taxon>
        <taxon>Actinomycetota</taxon>
        <taxon>Actinomycetes</taxon>
        <taxon>Mycobacteriales</taxon>
        <taxon>Hoyosellaceae</taxon>
        <taxon>Hoyosella</taxon>
    </lineage>
</organism>
<keyword evidence="1" id="KW-0472">Membrane</keyword>
<dbReference type="STRING" id="443218.AS9A_1548"/>
<dbReference type="EMBL" id="CP002786">
    <property type="protein sequence ID" value="AEF39997.1"/>
    <property type="molecule type" value="Genomic_DNA"/>
</dbReference>
<feature type="transmembrane region" description="Helical" evidence="1">
    <location>
        <begin position="59"/>
        <end position="77"/>
    </location>
</feature>
<reference evidence="2 3" key="1">
    <citation type="journal article" date="2011" name="J. Bacteriol.">
        <title>Complete genome sequence of Amycolicicoccus subflavus DQS3-9A1T, an actinomycete isolated from crude oil-polluted soil.</title>
        <authorList>
            <person name="Cai M."/>
            <person name="Chen W.M."/>
            <person name="Nie Y."/>
            <person name="Chi C.Q."/>
            <person name="Wang Y.N."/>
            <person name="Tang Y.Q."/>
            <person name="Li G.Y."/>
            <person name="Wu X.L."/>
        </authorList>
    </citation>
    <scope>NUCLEOTIDE SEQUENCE [LARGE SCALE GENOMIC DNA]</scope>
    <source>
        <strain evidence="3">DSM 45089 / DQS3-9A1</strain>
    </source>
</reference>
<dbReference type="Proteomes" id="UP000009235">
    <property type="component" value="Chromosome"/>
</dbReference>
<keyword evidence="1" id="KW-0812">Transmembrane</keyword>
<evidence type="ECO:0008006" key="4">
    <source>
        <dbReference type="Google" id="ProtNLM"/>
    </source>
</evidence>
<dbReference type="RefSeq" id="WP_013806346.1">
    <property type="nucleotide sequence ID" value="NC_015564.1"/>
</dbReference>
<dbReference type="HOGENOM" id="CLU_125825_6_1_11"/>
<name>F6EIT6_HOYSD</name>
<sequence length="82" mass="8368">MLFGAALVLLLNIVVASARIGLGPDARNRLTGLLLLSTTGTAVLVLLAQAMDVPALRDAALALVALAALIIIVRIVGEKARA</sequence>
<accession>F6EIT6</accession>
<feature type="transmembrane region" description="Helical" evidence="1">
    <location>
        <begin position="28"/>
        <end position="47"/>
    </location>
</feature>
<dbReference type="KEGG" id="asd:AS9A_1548"/>